<name>A0AAV5S8L9_9BILA</name>
<gene>
    <name evidence="1" type="ORF">PENTCL1PPCAC_1541</name>
</gene>
<protein>
    <submittedName>
        <fullName evidence="1">Uncharacterized protein</fullName>
    </submittedName>
</protein>
<dbReference type="AlphaFoldDB" id="A0AAV5S8L9"/>
<feature type="non-terminal residue" evidence="1">
    <location>
        <position position="86"/>
    </location>
</feature>
<accession>A0AAV5S8L9</accession>
<evidence type="ECO:0000313" key="1">
    <source>
        <dbReference type="EMBL" id="GMS79366.1"/>
    </source>
</evidence>
<keyword evidence="2" id="KW-1185">Reference proteome</keyword>
<proteinExistence type="predicted"/>
<dbReference type="EMBL" id="BTSX01000001">
    <property type="protein sequence ID" value="GMS79366.1"/>
    <property type="molecule type" value="Genomic_DNA"/>
</dbReference>
<reference evidence="1" key="1">
    <citation type="submission" date="2023-10" db="EMBL/GenBank/DDBJ databases">
        <title>Genome assembly of Pristionchus species.</title>
        <authorList>
            <person name="Yoshida K."/>
            <person name="Sommer R.J."/>
        </authorList>
    </citation>
    <scope>NUCLEOTIDE SEQUENCE</scope>
    <source>
        <strain evidence="1">RS0144</strain>
    </source>
</reference>
<sequence length="86" mass="9821">RYYSSASFGCVLYKIVHFLQVLIKSNADPEEVKFVLTSLEIEHIRVMKEETESDSSLRNLVYGLSETLRSATNCLITRELTQCDTS</sequence>
<organism evidence="1 2">
    <name type="scientific">Pristionchus entomophagus</name>
    <dbReference type="NCBI Taxonomy" id="358040"/>
    <lineage>
        <taxon>Eukaryota</taxon>
        <taxon>Metazoa</taxon>
        <taxon>Ecdysozoa</taxon>
        <taxon>Nematoda</taxon>
        <taxon>Chromadorea</taxon>
        <taxon>Rhabditida</taxon>
        <taxon>Rhabditina</taxon>
        <taxon>Diplogasteromorpha</taxon>
        <taxon>Diplogasteroidea</taxon>
        <taxon>Neodiplogasteridae</taxon>
        <taxon>Pristionchus</taxon>
    </lineage>
</organism>
<feature type="non-terminal residue" evidence="1">
    <location>
        <position position="1"/>
    </location>
</feature>
<comment type="caution">
    <text evidence="1">The sequence shown here is derived from an EMBL/GenBank/DDBJ whole genome shotgun (WGS) entry which is preliminary data.</text>
</comment>
<dbReference type="Proteomes" id="UP001432027">
    <property type="component" value="Unassembled WGS sequence"/>
</dbReference>
<evidence type="ECO:0000313" key="2">
    <source>
        <dbReference type="Proteomes" id="UP001432027"/>
    </source>
</evidence>